<evidence type="ECO:0000313" key="4">
    <source>
        <dbReference type="Proteomes" id="UP000636709"/>
    </source>
</evidence>
<name>A0A835FW31_9POAL</name>
<dbReference type="GO" id="GO:0003676">
    <property type="term" value="F:nucleic acid binding"/>
    <property type="evidence" value="ECO:0007669"/>
    <property type="project" value="InterPro"/>
</dbReference>
<dbReference type="InterPro" id="IPR036236">
    <property type="entry name" value="Znf_C2H2_sf"/>
</dbReference>
<dbReference type="PANTHER" id="PTHR47487:SF4">
    <property type="entry name" value="OS08G0441900 PROTEIN"/>
    <property type="match status" value="1"/>
</dbReference>
<keyword evidence="4" id="KW-1185">Reference proteome</keyword>
<dbReference type="GO" id="GO:0008270">
    <property type="term" value="F:zinc ion binding"/>
    <property type="evidence" value="ECO:0007669"/>
    <property type="project" value="InterPro"/>
</dbReference>
<sequence>MSMDALRREILKESILQEIILAELAERRELGPEVRHGLGPENAGPLSLGTLPLLQLNTLPHHDASPVRQGAQLHLDMPVLLEPCLEEGVMEPQGALVPRVSVKDRIDEWYQPPWQRGSAAEDALLDWARLTKKTLSGVKRKRTTESSKSDNKRSSEKLICALCHVNTNSEVSFKEHCAGYRHQSNVAELEWAKGTAELKRIATAESNRGMQHNPTAWNCSICHVRCSGLQLVDMDQRPTSRWNCGICKANCTSQFDLESHLQGRRHQQTVKDHFIEGNSTTVTSRLDMHLLA</sequence>
<dbReference type="Proteomes" id="UP000636709">
    <property type="component" value="Unassembled WGS sequence"/>
</dbReference>
<dbReference type="SMART" id="SM00355">
    <property type="entry name" value="ZnF_C2H2"/>
    <property type="match status" value="2"/>
</dbReference>
<dbReference type="Gene3D" id="3.30.160.60">
    <property type="entry name" value="Classic Zinc Finger"/>
    <property type="match status" value="2"/>
</dbReference>
<dbReference type="SUPFAM" id="SSF57667">
    <property type="entry name" value="beta-beta-alpha zinc fingers"/>
    <property type="match status" value="2"/>
</dbReference>
<dbReference type="SMART" id="SM00451">
    <property type="entry name" value="ZnF_U1"/>
    <property type="match status" value="2"/>
</dbReference>
<reference evidence="3" key="1">
    <citation type="submission" date="2020-07" db="EMBL/GenBank/DDBJ databases">
        <title>Genome sequence and genetic diversity analysis of an under-domesticated orphan crop, white fonio (Digitaria exilis).</title>
        <authorList>
            <person name="Bennetzen J.L."/>
            <person name="Chen S."/>
            <person name="Ma X."/>
            <person name="Wang X."/>
            <person name="Yssel A.E.J."/>
            <person name="Chaluvadi S.R."/>
            <person name="Johnson M."/>
            <person name="Gangashetty P."/>
            <person name="Hamidou F."/>
            <person name="Sanogo M.D."/>
            <person name="Zwaenepoel A."/>
            <person name="Wallace J."/>
            <person name="Van De Peer Y."/>
            <person name="Van Deynze A."/>
        </authorList>
    </citation>
    <scope>NUCLEOTIDE SEQUENCE</scope>
    <source>
        <tissue evidence="3">Leaves</tissue>
    </source>
</reference>
<dbReference type="Pfam" id="PF12874">
    <property type="entry name" value="zf-met"/>
    <property type="match status" value="2"/>
</dbReference>
<feature type="domain" description="U1-type" evidence="2">
    <location>
        <begin position="239"/>
        <end position="273"/>
    </location>
</feature>
<evidence type="ECO:0008006" key="5">
    <source>
        <dbReference type="Google" id="ProtNLM"/>
    </source>
</evidence>
<dbReference type="EMBL" id="JACEFO010000187">
    <property type="protein sequence ID" value="KAF8779090.1"/>
    <property type="molecule type" value="Genomic_DNA"/>
</dbReference>
<dbReference type="PANTHER" id="PTHR47487">
    <property type="entry name" value="OS06G0651300 PROTEIN-RELATED"/>
    <property type="match status" value="1"/>
</dbReference>
<accession>A0A835FW31</accession>
<comment type="caution">
    <text evidence="3">The sequence shown here is derived from an EMBL/GenBank/DDBJ whole genome shotgun (WGS) entry which is preliminary data.</text>
</comment>
<dbReference type="OrthoDB" id="434647at2759"/>
<dbReference type="InterPro" id="IPR003604">
    <property type="entry name" value="Matrin/U1-like-C_Znf_C2H2"/>
</dbReference>
<protein>
    <recommendedName>
        <fullName evidence="5">C2H2-type domain-containing protein</fullName>
    </recommendedName>
</protein>
<feature type="domain" description="U1-type" evidence="2">
    <location>
        <begin position="155"/>
        <end position="189"/>
    </location>
</feature>
<proteinExistence type="predicted"/>
<evidence type="ECO:0000259" key="1">
    <source>
        <dbReference type="SMART" id="SM00355"/>
    </source>
</evidence>
<gene>
    <name evidence="3" type="ORF">HU200_003059</name>
</gene>
<feature type="domain" description="C2H2-type" evidence="1">
    <location>
        <begin position="158"/>
        <end position="182"/>
    </location>
</feature>
<evidence type="ECO:0000313" key="3">
    <source>
        <dbReference type="EMBL" id="KAF8779090.1"/>
    </source>
</evidence>
<dbReference type="AlphaFoldDB" id="A0A835FW31"/>
<evidence type="ECO:0000259" key="2">
    <source>
        <dbReference type="SMART" id="SM00451"/>
    </source>
</evidence>
<organism evidence="3 4">
    <name type="scientific">Digitaria exilis</name>
    <dbReference type="NCBI Taxonomy" id="1010633"/>
    <lineage>
        <taxon>Eukaryota</taxon>
        <taxon>Viridiplantae</taxon>
        <taxon>Streptophyta</taxon>
        <taxon>Embryophyta</taxon>
        <taxon>Tracheophyta</taxon>
        <taxon>Spermatophyta</taxon>
        <taxon>Magnoliopsida</taxon>
        <taxon>Liliopsida</taxon>
        <taxon>Poales</taxon>
        <taxon>Poaceae</taxon>
        <taxon>PACMAD clade</taxon>
        <taxon>Panicoideae</taxon>
        <taxon>Panicodae</taxon>
        <taxon>Paniceae</taxon>
        <taxon>Anthephorinae</taxon>
        <taxon>Digitaria</taxon>
    </lineage>
</organism>
<feature type="domain" description="C2H2-type" evidence="1">
    <location>
        <begin position="242"/>
        <end position="266"/>
    </location>
</feature>
<dbReference type="InterPro" id="IPR013087">
    <property type="entry name" value="Znf_C2H2_type"/>
</dbReference>